<protein>
    <submittedName>
        <fullName evidence="1">Uncharacterized protein</fullName>
    </submittedName>
</protein>
<keyword evidence="2" id="KW-1185">Reference proteome</keyword>
<gene>
    <name evidence="1" type="ORF">M427DRAFT_402503</name>
</gene>
<proteinExistence type="predicted"/>
<accession>A0A139AU58</accession>
<name>A0A139AU58_GONPJ</name>
<evidence type="ECO:0000313" key="2">
    <source>
        <dbReference type="Proteomes" id="UP000070544"/>
    </source>
</evidence>
<evidence type="ECO:0000313" key="1">
    <source>
        <dbReference type="EMBL" id="KXS20113.1"/>
    </source>
</evidence>
<reference evidence="1 2" key="1">
    <citation type="journal article" date="2015" name="Genome Biol. Evol.">
        <title>Phylogenomic analyses indicate that early fungi evolved digesting cell walls of algal ancestors of land plants.</title>
        <authorList>
            <person name="Chang Y."/>
            <person name="Wang S."/>
            <person name="Sekimoto S."/>
            <person name="Aerts A.L."/>
            <person name="Choi C."/>
            <person name="Clum A."/>
            <person name="LaButti K.M."/>
            <person name="Lindquist E.A."/>
            <person name="Yee Ngan C."/>
            <person name="Ohm R.A."/>
            <person name="Salamov A.A."/>
            <person name="Grigoriev I.V."/>
            <person name="Spatafora J.W."/>
            <person name="Berbee M.L."/>
        </authorList>
    </citation>
    <scope>NUCLEOTIDE SEQUENCE [LARGE SCALE GENOMIC DNA]</scope>
    <source>
        <strain evidence="1 2">JEL478</strain>
    </source>
</reference>
<dbReference type="Proteomes" id="UP000070544">
    <property type="component" value="Unassembled WGS sequence"/>
</dbReference>
<dbReference type="EMBL" id="KQ965736">
    <property type="protein sequence ID" value="KXS20113.1"/>
    <property type="molecule type" value="Genomic_DNA"/>
</dbReference>
<organism evidence="1 2">
    <name type="scientific">Gonapodya prolifera (strain JEL478)</name>
    <name type="common">Monoblepharis prolifera</name>
    <dbReference type="NCBI Taxonomy" id="1344416"/>
    <lineage>
        <taxon>Eukaryota</taxon>
        <taxon>Fungi</taxon>
        <taxon>Fungi incertae sedis</taxon>
        <taxon>Chytridiomycota</taxon>
        <taxon>Chytridiomycota incertae sedis</taxon>
        <taxon>Monoblepharidomycetes</taxon>
        <taxon>Monoblepharidales</taxon>
        <taxon>Gonapodyaceae</taxon>
        <taxon>Gonapodya</taxon>
    </lineage>
</organism>
<sequence>MGDPDASTAFLTESLRGGDDCDWWISSESVEVDFSKEPLGRGGQGTVWLGIFGKLQKSRLRRGMRWRMWAVDRRRKSKRRSWTSKTNSMRGGVSKSIRMSLAFLVRASLICPQHQENRVLCRSLLHSLRNMAMHTVPRASEKAWGGGRQD</sequence>
<dbReference type="AlphaFoldDB" id="A0A139AU58"/>